<evidence type="ECO:0000313" key="10">
    <source>
        <dbReference type="Proteomes" id="UP001176940"/>
    </source>
</evidence>
<dbReference type="SUPFAM" id="SSF54403">
    <property type="entry name" value="Cystatin/monellin"/>
    <property type="match status" value="2"/>
</dbReference>
<comment type="subcellular location">
    <subcellularLocation>
        <location evidence="1">Secreted</location>
    </subcellularLocation>
</comment>
<dbReference type="InterPro" id="IPR000010">
    <property type="entry name" value="Cystatin_dom"/>
</dbReference>
<protein>
    <recommendedName>
        <fullName evidence="8">Cystatin fetuin-A-type domain-containing protein</fullName>
    </recommendedName>
</protein>
<comment type="caution">
    <text evidence="9">The sequence shown here is derived from an EMBL/GenBank/DDBJ whole genome shotgun (WGS) entry which is preliminary data.</text>
</comment>
<evidence type="ECO:0000313" key="9">
    <source>
        <dbReference type="EMBL" id="CAJ0955417.1"/>
    </source>
</evidence>
<keyword evidence="2" id="KW-0964">Secreted</keyword>
<evidence type="ECO:0000256" key="7">
    <source>
        <dbReference type="SAM" id="SignalP"/>
    </source>
</evidence>
<sequence>MKPLLVTSLLFCCSVVRPLPQPGRVVNCDDADVHEAANVAVQHINSHHNTGYKFTLNRVEKVFLRPSGLGDIIFMELDLLETKCPSKSPIPVSDCEVRPVAEQAVEGDCDVKLQNQSGTFTVISTRCKSELDSAENMRMYPDRPLLAPLNDSQVVHAVDVSLHKFNGGNNTAFYLLHEIGRGSIQSGISNSVHVEFVIAASNCTVDEANSGTAACVEQTGAGAHFGACSGSVVKSPGAVDEEVIAQCTVYEPQPEKTGALQVPLAPPQTNVVSRFHHNLHDPSMGPHSSESNSAEQLLAFRAGHAHRRSLTGNPVPSLPLCPGRKIHF</sequence>
<dbReference type="PANTHER" id="PTHR13814">
    <property type="entry name" value="FETUIN"/>
    <property type="match status" value="1"/>
</dbReference>
<keyword evidence="5" id="KW-1015">Disulfide bond</keyword>
<gene>
    <name evidence="9" type="ORF">RIMI_LOCUS15129962</name>
</gene>
<dbReference type="EMBL" id="CAUEEQ010040150">
    <property type="protein sequence ID" value="CAJ0955417.1"/>
    <property type="molecule type" value="Genomic_DNA"/>
</dbReference>
<keyword evidence="6" id="KW-0325">Glycoprotein</keyword>
<evidence type="ECO:0000256" key="3">
    <source>
        <dbReference type="ARBA" id="ARBA00022729"/>
    </source>
</evidence>
<dbReference type="SMART" id="SM00043">
    <property type="entry name" value="CY"/>
    <property type="match status" value="2"/>
</dbReference>
<dbReference type="Proteomes" id="UP001176940">
    <property type="component" value="Unassembled WGS sequence"/>
</dbReference>
<proteinExistence type="predicted"/>
<dbReference type="Gene3D" id="3.10.450.10">
    <property type="match status" value="2"/>
</dbReference>
<evidence type="ECO:0000256" key="6">
    <source>
        <dbReference type="ARBA" id="ARBA00023180"/>
    </source>
</evidence>
<feature type="domain" description="Cystatin fetuin-A-type" evidence="8">
    <location>
        <begin position="17"/>
        <end position="130"/>
    </location>
</feature>
<dbReference type="InterPro" id="IPR046350">
    <property type="entry name" value="Cystatin_sf"/>
</dbReference>
<feature type="signal peptide" evidence="7">
    <location>
        <begin position="1"/>
        <end position="18"/>
    </location>
</feature>
<evidence type="ECO:0000256" key="1">
    <source>
        <dbReference type="ARBA" id="ARBA00004613"/>
    </source>
</evidence>
<keyword evidence="3 7" id="KW-0732">Signal</keyword>
<keyword evidence="10" id="KW-1185">Reference proteome</keyword>
<dbReference type="InterPro" id="IPR025760">
    <property type="entry name" value="Cystatin_Fetuin_A"/>
</dbReference>
<keyword evidence="4" id="KW-0677">Repeat</keyword>
<dbReference type="CDD" id="cd00042">
    <property type="entry name" value="CY"/>
    <property type="match status" value="1"/>
</dbReference>
<dbReference type="PANTHER" id="PTHR13814:SF6">
    <property type="entry name" value="ALPHA-2-HS-GLYCOPROTEIN"/>
    <property type="match status" value="1"/>
</dbReference>
<name>A0ABN9M013_9NEOB</name>
<feature type="domain" description="Cystatin fetuin-A-type" evidence="8">
    <location>
        <begin position="138"/>
        <end position="248"/>
    </location>
</feature>
<accession>A0ABN9M013</accession>
<organism evidence="9 10">
    <name type="scientific">Ranitomeya imitator</name>
    <name type="common">mimic poison frog</name>
    <dbReference type="NCBI Taxonomy" id="111125"/>
    <lineage>
        <taxon>Eukaryota</taxon>
        <taxon>Metazoa</taxon>
        <taxon>Chordata</taxon>
        <taxon>Craniata</taxon>
        <taxon>Vertebrata</taxon>
        <taxon>Euteleostomi</taxon>
        <taxon>Amphibia</taxon>
        <taxon>Batrachia</taxon>
        <taxon>Anura</taxon>
        <taxon>Neobatrachia</taxon>
        <taxon>Hyloidea</taxon>
        <taxon>Dendrobatidae</taxon>
        <taxon>Dendrobatinae</taxon>
        <taxon>Ranitomeya</taxon>
    </lineage>
</organism>
<dbReference type="InterPro" id="IPR050735">
    <property type="entry name" value="Kininogen_Fetuin_HRG"/>
</dbReference>
<evidence type="ECO:0000259" key="8">
    <source>
        <dbReference type="PROSITE" id="PS51529"/>
    </source>
</evidence>
<feature type="chain" id="PRO_5047436779" description="Cystatin fetuin-A-type domain-containing protein" evidence="7">
    <location>
        <begin position="19"/>
        <end position="328"/>
    </location>
</feature>
<dbReference type="PROSITE" id="PS51529">
    <property type="entry name" value="CYSTATIN_FETUIN_A"/>
    <property type="match status" value="2"/>
</dbReference>
<evidence type="ECO:0000256" key="5">
    <source>
        <dbReference type="ARBA" id="ARBA00023157"/>
    </source>
</evidence>
<evidence type="ECO:0000256" key="2">
    <source>
        <dbReference type="ARBA" id="ARBA00022525"/>
    </source>
</evidence>
<reference evidence="9" key="1">
    <citation type="submission" date="2023-07" db="EMBL/GenBank/DDBJ databases">
        <authorList>
            <person name="Stuckert A."/>
        </authorList>
    </citation>
    <scope>NUCLEOTIDE SEQUENCE</scope>
</reference>
<evidence type="ECO:0000256" key="4">
    <source>
        <dbReference type="ARBA" id="ARBA00022737"/>
    </source>
</evidence>